<accession>A0A1C3ENF1</accession>
<evidence type="ECO:0000259" key="7">
    <source>
        <dbReference type="Pfam" id="PF07637"/>
    </source>
</evidence>
<dbReference type="Pfam" id="PF07627">
    <property type="entry name" value="PSCyt3"/>
    <property type="match status" value="1"/>
</dbReference>
<organism evidence="8 9">
    <name type="scientific">Planctopirus hydrillae</name>
    <dbReference type="NCBI Taxonomy" id="1841610"/>
    <lineage>
        <taxon>Bacteria</taxon>
        <taxon>Pseudomonadati</taxon>
        <taxon>Planctomycetota</taxon>
        <taxon>Planctomycetia</taxon>
        <taxon>Planctomycetales</taxon>
        <taxon>Planctomycetaceae</taxon>
        <taxon>Planctopirus</taxon>
    </lineage>
</organism>
<evidence type="ECO:0000256" key="1">
    <source>
        <dbReference type="SAM" id="MobiDB-lite"/>
    </source>
</evidence>
<protein>
    <recommendedName>
        <fullName evidence="10">Cytochrome c domain-containing protein</fullName>
    </recommendedName>
</protein>
<dbReference type="STRING" id="1841610.A6X21_03555"/>
<dbReference type="Pfam" id="PF07626">
    <property type="entry name" value="PSD3"/>
    <property type="match status" value="1"/>
</dbReference>
<evidence type="ECO:0000259" key="5">
    <source>
        <dbReference type="Pfam" id="PF07631"/>
    </source>
</evidence>
<dbReference type="InterPro" id="IPR013039">
    <property type="entry name" value="DUF1588"/>
</dbReference>
<evidence type="ECO:0000313" key="8">
    <source>
        <dbReference type="EMBL" id="ODA34752.1"/>
    </source>
</evidence>
<feature type="region of interest" description="Disordered" evidence="1">
    <location>
        <begin position="563"/>
        <end position="582"/>
    </location>
</feature>
<feature type="domain" description="DUF1588" evidence="4">
    <location>
        <begin position="526"/>
        <end position="625"/>
    </location>
</feature>
<feature type="domain" description="DUF1595" evidence="7">
    <location>
        <begin position="307"/>
        <end position="367"/>
    </location>
</feature>
<comment type="caution">
    <text evidence="8">The sequence shown here is derived from an EMBL/GenBank/DDBJ whole genome shotgun (WGS) entry which is preliminary data.</text>
</comment>
<evidence type="ECO:0000313" key="9">
    <source>
        <dbReference type="Proteomes" id="UP000094828"/>
    </source>
</evidence>
<feature type="domain" description="Cytochrome C Planctomycete-type" evidence="6">
    <location>
        <begin position="106"/>
        <end position="153"/>
    </location>
</feature>
<dbReference type="InterPro" id="IPR013042">
    <property type="entry name" value="DUF1592"/>
</dbReference>
<dbReference type="AlphaFoldDB" id="A0A1C3ENF1"/>
<dbReference type="InterPro" id="IPR011478">
    <property type="entry name" value="DUF1585"/>
</dbReference>
<evidence type="ECO:0008006" key="10">
    <source>
        <dbReference type="Google" id="ProtNLM"/>
    </source>
</evidence>
<feature type="domain" description="DUF1587" evidence="3">
    <location>
        <begin position="198"/>
        <end position="261"/>
    </location>
</feature>
<dbReference type="InterPro" id="IPR011429">
    <property type="entry name" value="Cyt_c_Planctomycete-type"/>
</dbReference>
<dbReference type="InterPro" id="IPR013043">
    <property type="entry name" value="DUF1595"/>
</dbReference>
<feature type="domain" description="DUF1585" evidence="2">
    <location>
        <begin position="638"/>
        <end position="711"/>
    </location>
</feature>
<dbReference type="InterPro" id="IPR013036">
    <property type="entry name" value="DUF1587"/>
</dbReference>
<dbReference type="Proteomes" id="UP000094828">
    <property type="component" value="Unassembled WGS sequence"/>
</dbReference>
<dbReference type="EMBL" id="LYDR01000039">
    <property type="protein sequence ID" value="ODA34752.1"/>
    <property type="molecule type" value="Genomic_DNA"/>
</dbReference>
<feature type="domain" description="DUF1592" evidence="5">
    <location>
        <begin position="379"/>
        <end position="506"/>
    </location>
</feature>
<dbReference type="Pfam" id="PF07635">
    <property type="entry name" value="PSCyt1"/>
    <property type="match status" value="1"/>
</dbReference>
<dbReference type="Pfam" id="PF07637">
    <property type="entry name" value="PSD5"/>
    <property type="match status" value="1"/>
</dbReference>
<dbReference type="OrthoDB" id="175242at2"/>
<gene>
    <name evidence="8" type="ORF">A6X21_03555</name>
</gene>
<keyword evidence="9" id="KW-1185">Reference proteome</keyword>
<dbReference type="Pfam" id="PF07631">
    <property type="entry name" value="PSD4"/>
    <property type="match status" value="1"/>
</dbReference>
<evidence type="ECO:0000259" key="4">
    <source>
        <dbReference type="Pfam" id="PF07627"/>
    </source>
</evidence>
<feature type="compositionally biased region" description="Pro residues" evidence="1">
    <location>
        <begin position="563"/>
        <end position="573"/>
    </location>
</feature>
<evidence type="ECO:0000259" key="2">
    <source>
        <dbReference type="Pfam" id="PF07624"/>
    </source>
</evidence>
<dbReference type="Pfam" id="PF07624">
    <property type="entry name" value="PSD2"/>
    <property type="match status" value="1"/>
</dbReference>
<evidence type="ECO:0000259" key="6">
    <source>
        <dbReference type="Pfam" id="PF07635"/>
    </source>
</evidence>
<evidence type="ECO:0000259" key="3">
    <source>
        <dbReference type="Pfam" id="PF07626"/>
    </source>
</evidence>
<proteinExistence type="predicted"/>
<reference evidence="8 9" key="1">
    <citation type="submission" date="2016-05" db="EMBL/GenBank/DDBJ databases">
        <title>Genomic and physiological characterization of Planctopirus sp. isolated from fresh water lake.</title>
        <authorList>
            <person name="Subhash Y."/>
            <person name="Ramana C."/>
        </authorList>
    </citation>
    <scope>NUCLEOTIDE SEQUENCE [LARGE SCALE GENOMIC DNA]</scope>
    <source>
        <strain evidence="8 9">JC280</strain>
    </source>
</reference>
<sequence>MQTGGPKLHKHQQQLMIGLPDLPPTESCLPHNRSTAMRCIDFDDFCNNRMLMTFSQACLRREVISQPCRLHLWMLIVGFGLFTSMTHAADPVAFDRDAKPYLKKYCFSCHDDKKMEGELNLAVYKEPQRVLESLPKWETIIQRVKAKEMPPEGSPQPSEEEFQRFLSWYGTLPRPENECRNLATDATQNFYQGYVMSRRLTRAEYANSVRDLFNYDFQILPRIPADGAGGEGFDTNGSSLFTSAILAEKYLDVATDVASQLLPENLREQPATMKPGEGSPSTNPLETARHKLLAHWPGAGLTPREAARLNLEPFVKRAYRRPIHKEDLEPLLALFDQASQRGDPFPQAMRLPLMAILISPHFLFLAEPEPSQEGVHALPPYPLASRLSYFLWSSLPDDELLQLAESGQLLQDDVLKAQVRRMLADPRVRGLGENFGMQWLGLSQFGETTRPDAKLFPEFDRDLLEAMRQESIETLTEVFRKNRSLRDLLVADYVFVNDRLAEHYGLPKPGSNTMVQVSLTDDQKYRGGLVTQGAVMVHTSYPFRTSPVLRGRWVLEEVLGSKVPPPPPGVPPLPEHDPNAPPLSLRERLEKHRQDPACAACHNRMDPLGFGLENFDVLGRFRTTEAGLAIDASGKLPSGENFSGPAEMKQILLKRKGEFLRNLTKKMLGYALGRGLNKFDQCVIKETLEALKSHDDKSGVLVEQIVLSYPFRHRYTKK</sequence>
<name>A0A1C3ENF1_9PLAN</name>